<proteinExistence type="predicted"/>
<protein>
    <submittedName>
        <fullName evidence="3">Uncharacterized protein</fullName>
    </submittedName>
</protein>
<dbReference type="RefSeq" id="WP_126702174.1">
    <property type="nucleotide sequence ID" value="NZ_RWKW01000103.1"/>
</dbReference>
<evidence type="ECO:0000256" key="2">
    <source>
        <dbReference type="SAM" id="Phobius"/>
    </source>
</evidence>
<dbReference type="OrthoDB" id="7628268at2"/>
<dbReference type="Proteomes" id="UP000278398">
    <property type="component" value="Unassembled WGS sequence"/>
</dbReference>
<feature type="transmembrane region" description="Helical" evidence="2">
    <location>
        <begin position="12"/>
        <end position="36"/>
    </location>
</feature>
<dbReference type="AlphaFoldDB" id="A0A429YPT9"/>
<accession>A0A429YPT9</accession>
<dbReference type="EMBL" id="RWKW01000103">
    <property type="protein sequence ID" value="RST83465.1"/>
    <property type="molecule type" value="Genomic_DNA"/>
</dbReference>
<keyword evidence="4" id="KW-1185">Reference proteome</keyword>
<sequence>MFDFWTNISEGQGAVVSSIFTIIAAALGVVLGSRLFGGKVTDLRKALRHAEEALNTHERSVDHKLREILDNIKFVEVNVVSSLEKISRVSGEIVTSNLADENANPEQQQSNIERIRSDWRKLSESLEDIVSDVSIDGRTRAKYARIDRRQYGQLIESYHEDFGLPNVTKYRRALQIWHKYRNGRSVPTDIEVQEMSRLSAELAPD</sequence>
<organism evidence="3 4">
    <name type="scientific">Aquibium carbonis</name>
    <dbReference type="NCBI Taxonomy" id="2495581"/>
    <lineage>
        <taxon>Bacteria</taxon>
        <taxon>Pseudomonadati</taxon>
        <taxon>Pseudomonadota</taxon>
        <taxon>Alphaproteobacteria</taxon>
        <taxon>Hyphomicrobiales</taxon>
        <taxon>Phyllobacteriaceae</taxon>
        <taxon>Aquibium</taxon>
    </lineage>
</organism>
<name>A0A429YPT9_9HYPH</name>
<keyword evidence="2" id="KW-0812">Transmembrane</keyword>
<keyword evidence="1" id="KW-0175">Coiled coil</keyword>
<keyword evidence="2" id="KW-0472">Membrane</keyword>
<comment type="caution">
    <text evidence="3">The sequence shown here is derived from an EMBL/GenBank/DDBJ whole genome shotgun (WGS) entry which is preliminary data.</text>
</comment>
<keyword evidence="2" id="KW-1133">Transmembrane helix</keyword>
<evidence type="ECO:0000313" key="4">
    <source>
        <dbReference type="Proteomes" id="UP000278398"/>
    </source>
</evidence>
<evidence type="ECO:0000256" key="1">
    <source>
        <dbReference type="SAM" id="Coils"/>
    </source>
</evidence>
<feature type="coiled-coil region" evidence="1">
    <location>
        <begin position="40"/>
        <end position="67"/>
    </location>
</feature>
<gene>
    <name evidence="3" type="ORF">EJC49_22510</name>
</gene>
<reference evidence="3 4" key="1">
    <citation type="submission" date="2018-12" db="EMBL/GenBank/DDBJ databases">
        <title>Mesorhizobium carbonis sp. nov., isolated from coal mine water.</title>
        <authorList>
            <person name="Xin W."/>
            <person name="Xu Z."/>
            <person name="Xiang F."/>
            <person name="Zhang J."/>
            <person name="Xi L."/>
            <person name="Liu J."/>
        </authorList>
    </citation>
    <scope>NUCLEOTIDE SEQUENCE [LARGE SCALE GENOMIC DNA]</scope>
    <source>
        <strain evidence="3 4">B2.3</strain>
    </source>
</reference>
<evidence type="ECO:0000313" key="3">
    <source>
        <dbReference type="EMBL" id="RST83465.1"/>
    </source>
</evidence>